<dbReference type="Proteomes" id="UP001317870">
    <property type="component" value="Chromosome"/>
</dbReference>
<feature type="region of interest" description="Disordered" evidence="1">
    <location>
        <begin position="1"/>
        <end position="84"/>
    </location>
</feature>
<evidence type="ECO:0000313" key="2">
    <source>
        <dbReference type="EMBL" id="BDT98983.1"/>
    </source>
</evidence>
<sequence>MQAVAARREVGGLARRRRGLGGAAGDPVPDEGEPDDMQWRYADNPVAEWLGSDERTNHGGEANPEGEPAVQGTKPFTHEQHMPG</sequence>
<keyword evidence="3" id="KW-1185">Reference proteome</keyword>
<evidence type="ECO:0000256" key="1">
    <source>
        <dbReference type="SAM" id="MobiDB-lite"/>
    </source>
</evidence>
<protein>
    <submittedName>
        <fullName evidence="2">Uncharacterized protein</fullName>
    </submittedName>
</protein>
<name>A0ABN6U176_9NOCA</name>
<proteinExistence type="predicted"/>
<organism evidence="2 3">
    <name type="scientific">Nocardia sputorum</name>
    <dbReference type="NCBI Taxonomy" id="2984338"/>
    <lineage>
        <taxon>Bacteria</taxon>
        <taxon>Bacillati</taxon>
        <taxon>Actinomycetota</taxon>
        <taxon>Actinomycetes</taxon>
        <taxon>Mycobacteriales</taxon>
        <taxon>Nocardiaceae</taxon>
        <taxon>Nocardia</taxon>
    </lineage>
</organism>
<feature type="compositionally biased region" description="Basic and acidic residues" evidence="1">
    <location>
        <begin position="1"/>
        <end position="10"/>
    </location>
</feature>
<accession>A0ABN6U176</accession>
<dbReference type="EMBL" id="AP026978">
    <property type="protein sequence ID" value="BDT98983.1"/>
    <property type="molecule type" value="Genomic_DNA"/>
</dbReference>
<evidence type="ECO:0000313" key="3">
    <source>
        <dbReference type="Proteomes" id="UP001317870"/>
    </source>
</evidence>
<reference evidence="2 3" key="1">
    <citation type="submission" date="2022-11" db="EMBL/GenBank/DDBJ databases">
        <title>Genome Sequencing of Nocardia sp. ON39_IFM12276 and assembly.</title>
        <authorList>
            <person name="Shimojima M."/>
            <person name="Toyokawa M."/>
            <person name="Uesaka K."/>
        </authorList>
    </citation>
    <scope>NUCLEOTIDE SEQUENCE [LARGE SCALE GENOMIC DNA]</scope>
    <source>
        <strain evidence="2 3">IFM 12276</strain>
    </source>
</reference>
<gene>
    <name evidence="2" type="ORF">IFM12276_20120</name>
</gene>